<dbReference type="GO" id="GO:0042597">
    <property type="term" value="C:periplasmic space"/>
    <property type="evidence" value="ECO:0007669"/>
    <property type="project" value="UniProtKB-ARBA"/>
</dbReference>
<reference evidence="6 7" key="1">
    <citation type="submission" date="2018-03" db="EMBL/GenBank/DDBJ databases">
        <title>Genomic Encyclopedia of Archaeal and Bacterial Type Strains, Phase II (KMG-II): from individual species to whole genera.</title>
        <authorList>
            <person name="Goeker M."/>
        </authorList>
    </citation>
    <scope>NUCLEOTIDE SEQUENCE [LARGE SCALE GENOMIC DNA]</scope>
    <source>
        <strain evidence="6 7">DSM 100065</strain>
    </source>
</reference>
<organism evidence="6 7">
    <name type="scientific">Antricoccus suffuscus</name>
    <dbReference type="NCBI Taxonomy" id="1629062"/>
    <lineage>
        <taxon>Bacteria</taxon>
        <taxon>Bacillati</taxon>
        <taxon>Actinomycetota</taxon>
        <taxon>Actinomycetes</taxon>
        <taxon>Geodermatophilales</taxon>
        <taxon>Antricoccaceae</taxon>
        <taxon>Antricoccus</taxon>
    </lineage>
</organism>
<keyword evidence="4" id="KW-0472">Membrane</keyword>
<dbReference type="EMBL" id="PVUE01000018">
    <property type="protein sequence ID" value="PRZ39685.1"/>
    <property type="molecule type" value="Genomic_DNA"/>
</dbReference>
<evidence type="ECO:0000256" key="3">
    <source>
        <dbReference type="ARBA" id="ARBA00022729"/>
    </source>
</evidence>
<dbReference type="InterPro" id="IPR039424">
    <property type="entry name" value="SBP_5"/>
</dbReference>
<proteinExistence type="inferred from homology"/>
<dbReference type="SUPFAM" id="SSF53850">
    <property type="entry name" value="Periplasmic binding protein-like II"/>
    <property type="match status" value="1"/>
</dbReference>
<accession>A0A2T0ZTM6</accession>
<dbReference type="InterPro" id="IPR030678">
    <property type="entry name" value="Peptide/Ni-bd"/>
</dbReference>
<dbReference type="PANTHER" id="PTHR30290:SF9">
    <property type="entry name" value="OLIGOPEPTIDE-BINDING PROTEIN APPA"/>
    <property type="match status" value="1"/>
</dbReference>
<keyword evidence="2" id="KW-0813">Transport</keyword>
<comment type="similarity">
    <text evidence="1">Belongs to the bacterial solute-binding protein 5 family.</text>
</comment>
<keyword evidence="3" id="KW-0732">Signal</keyword>
<evidence type="ECO:0000259" key="5">
    <source>
        <dbReference type="Pfam" id="PF00496"/>
    </source>
</evidence>
<evidence type="ECO:0000313" key="7">
    <source>
        <dbReference type="Proteomes" id="UP000237752"/>
    </source>
</evidence>
<evidence type="ECO:0000256" key="1">
    <source>
        <dbReference type="ARBA" id="ARBA00005695"/>
    </source>
</evidence>
<comment type="caution">
    <text evidence="6">The sequence shown here is derived from an EMBL/GenBank/DDBJ whole genome shotgun (WGS) entry which is preliminary data.</text>
</comment>
<dbReference type="CDD" id="cd00995">
    <property type="entry name" value="PBP2_NikA_DppA_OppA_like"/>
    <property type="match status" value="1"/>
</dbReference>
<gene>
    <name evidence="6" type="ORF">CLV47_11849</name>
</gene>
<dbReference type="GO" id="GO:0043190">
    <property type="term" value="C:ATP-binding cassette (ABC) transporter complex"/>
    <property type="evidence" value="ECO:0007669"/>
    <property type="project" value="InterPro"/>
</dbReference>
<feature type="transmembrane region" description="Helical" evidence="4">
    <location>
        <begin position="21"/>
        <end position="43"/>
    </location>
</feature>
<keyword evidence="4" id="KW-1133">Transmembrane helix</keyword>
<dbReference type="GO" id="GO:1904680">
    <property type="term" value="F:peptide transmembrane transporter activity"/>
    <property type="evidence" value="ECO:0007669"/>
    <property type="project" value="TreeGrafter"/>
</dbReference>
<feature type="domain" description="Solute-binding protein family 5" evidence="5">
    <location>
        <begin position="99"/>
        <end position="462"/>
    </location>
</feature>
<dbReference type="PANTHER" id="PTHR30290">
    <property type="entry name" value="PERIPLASMIC BINDING COMPONENT OF ABC TRANSPORTER"/>
    <property type="match status" value="1"/>
</dbReference>
<name>A0A2T0ZTM6_9ACTN</name>
<dbReference type="PIRSF" id="PIRSF002741">
    <property type="entry name" value="MppA"/>
    <property type="match status" value="1"/>
</dbReference>
<dbReference type="Pfam" id="PF00496">
    <property type="entry name" value="SBP_bac_5"/>
    <property type="match status" value="1"/>
</dbReference>
<keyword evidence="7" id="KW-1185">Reference proteome</keyword>
<protein>
    <submittedName>
        <fullName evidence="6">Peptide/nickel transport system substrate-binding protein</fullName>
    </submittedName>
</protein>
<dbReference type="InterPro" id="IPR000914">
    <property type="entry name" value="SBP_5_dom"/>
</dbReference>
<dbReference type="AlphaFoldDB" id="A0A2T0ZTM6"/>
<dbReference type="Proteomes" id="UP000237752">
    <property type="component" value="Unassembled WGS sequence"/>
</dbReference>
<dbReference type="Gene3D" id="3.10.105.10">
    <property type="entry name" value="Dipeptide-binding Protein, Domain 3"/>
    <property type="match status" value="1"/>
</dbReference>
<evidence type="ECO:0000256" key="4">
    <source>
        <dbReference type="SAM" id="Phobius"/>
    </source>
</evidence>
<dbReference type="Gene3D" id="3.90.76.10">
    <property type="entry name" value="Dipeptide-binding Protein, Domain 1"/>
    <property type="match status" value="1"/>
</dbReference>
<keyword evidence="4" id="KW-0812">Transmembrane</keyword>
<sequence>MQSSLNCISSSVYGRATLSKVIGIHRGGALVALLVTVILVLTACSGNGSSESKGEGSTLKLLLPFLADTWDTRDTSSVELAPGLLVNEPLMTYQADGTFAPTLAVKVDHPDPLTYVYTLRTGVKFSDGAKLTPEDVKYSFDLHIAKGTTSKIARYWAGKTVSVEGADQVKVTLPGPDPEFPYTITKTGIVEKAYYEKNNGQVGTPNVPQIGTGPYTYESFSAGTSVTLERNSGYWGKEAPYKSISFVTPKDDGSRLLALQSGDYDGIFLPPLSQVPAIKAVQGLSSVKTSDVAIYRISFDMKKAPFDDVHVRKAITHLVDRESLIKTAFGGEATIANSLVPKETLIGLADAAPVDSAYKKFGSELTYDLSAAKAELAQSSVPSGFDVEVPVHASDPTESLIAQTLAQSLKQIGINVSVKSVDDATFGNAVYLDHTTGGLMVDSWNAGSPEPGNLPFSVLTPGSIANLSQLDDPAVNEALKAYRNLEPGTEAQTKLLDALTAAQSQAAYVPIAFSNIYTFAIDSLQVKDFTSFWWLTPIIETLVSK</sequence>
<dbReference type="Gene3D" id="3.40.190.10">
    <property type="entry name" value="Periplasmic binding protein-like II"/>
    <property type="match status" value="1"/>
</dbReference>
<evidence type="ECO:0000313" key="6">
    <source>
        <dbReference type="EMBL" id="PRZ39685.1"/>
    </source>
</evidence>
<evidence type="ECO:0000256" key="2">
    <source>
        <dbReference type="ARBA" id="ARBA00022448"/>
    </source>
</evidence>
<dbReference type="GO" id="GO:0015833">
    <property type="term" value="P:peptide transport"/>
    <property type="evidence" value="ECO:0007669"/>
    <property type="project" value="TreeGrafter"/>
</dbReference>